<dbReference type="AlphaFoldDB" id="A0A376F5N2"/>
<proteinExistence type="predicted"/>
<gene>
    <name evidence="1" type="primary">zitB_1</name>
    <name evidence="1" type="ORF">NCTC12123_00760</name>
</gene>
<evidence type="ECO:0000313" key="2">
    <source>
        <dbReference type="Proteomes" id="UP000255163"/>
    </source>
</evidence>
<evidence type="ECO:0000313" key="1">
    <source>
        <dbReference type="EMBL" id="STD18576.1"/>
    </source>
</evidence>
<reference evidence="1 2" key="1">
    <citation type="submission" date="2018-06" db="EMBL/GenBank/DDBJ databases">
        <authorList>
            <consortium name="Pathogen Informatics"/>
            <person name="Doyle S."/>
        </authorList>
    </citation>
    <scope>NUCLEOTIDE SEQUENCE [LARGE SCALE GENOMIC DNA]</scope>
    <source>
        <strain evidence="1 2">NCTC12123</strain>
    </source>
</reference>
<name>A0A376F5N2_ENTAS</name>
<organism evidence="1 2">
    <name type="scientific">Enterobacter asburiae</name>
    <dbReference type="NCBI Taxonomy" id="61645"/>
    <lineage>
        <taxon>Bacteria</taxon>
        <taxon>Pseudomonadati</taxon>
        <taxon>Pseudomonadota</taxon>
        <taxon>Gammaproteobacteria</taxon>
        <taxon>Enterobacterales</taxon>
        <taxon>Enterobacteriaceae</taxon>
        <taxon>Enterobacter</taxon>
        <taxon>Enterobacter cloacae complex</taxon>
    </lineage>
</organism>
<dbReference type="Proteomes" id="UP000255163">
    <property type="component" value="Unassembled WGS sequence"/>
</dbReference>
<sequence>MIPPHDHDALLERIQHFLEHHYEIGHVTIQMEYQPCNGPDCHLNEAQSGHSHQHHH</sequence>
<dbReference type="EMBL" id="UFYI01000007">
    <property type="protein sequence ID" value="STD18576.1"/>
    <property type="molecule type" value="Genomic_DNA"/>
</dbReference>
<protein>
    <submittedName>
        <fullName evidence="1">Zinc transporter zitB</fullName>
    </submittedName>
</protein>
<accession>A0A376F5N2</accession>